<dbReference type="Pfam" id="PF23663">
    <property type="entry name" value="Znf_SCAND3"/>
    <property type="match status" value="1"/>
</dbReference>
<keyword evidence="3" id="KW-1185">Reference proteome</keyword>
<dbReference type="Proteomes" id="UP000507470">
    <property type="component" value="Unassembled WGS sequence"/>
</dbReference>
<name>A0A6J8CKV0_MYTCO</name>
<evidence type="ECO:0000313" key="3">
    <source>
        <dbReference type="Proteomes" id="UP000507470"/>
    </source>
</evidence>
<reference evidence="2 3" key="1">
    <citation type="submission" date="2020-06" db="EMBL/GenBank/DDBJ databases">
        <authorList>
            <person name="Li R."/>
            <person name="Bekaert M."/>
        </authorList>
    </citation>
    <scope>NUCLEOTIDE SEQUENCE [LARGE SCALE GENOMIC DNA]</scope>
    <source>
        <strain evidence="3">wild</strain>
    </source>
</reference>
<feature type="domain" description="SCAN" evidence="1">
    <location>
        <begin position="124"/>
        <end position="170"/>
    </location>
</feature>
<dbReference type="AlphaFoldDB" id="A0A6J8CKV0"/>
<protein>
    <recommendedName>
        <fullName evidence="1">SCAN domain-containing protein</fullName>
    </recommendedName>
</protein>
<dbReference type="OrthoDB" id="6118340at2759"/>
<dbReference type="Gene3D" id="2.30.30.1150">
    <property type="match status" value="1"/>
</dbReference>
<gene>
    <name evidence="2" type="ORF">MCOR_30987</name>
</gene>
<sequence>MAAFTIHNVPHQRRLRHFRNKDALSSDLYDEELMARYRFGRRNTKIPKEILLTLEKEEDLLKLQTESLNNQPITENTTENMYIVNASDIPESNSEPNVEPSTSITADETQKDVLKCYVCEKDTSGAHMCSKCDKHIHVICGTTVSEEGYGSKVLCPNCTIDTKRDRHRSGAMDSQLKQANTMIARSKKELGTTEVGQTVAVPIPMFDRGKGDSRNLLGRVIEVNDKGNAVVATRFGQLLGTFGSNEMEICKQNLILEEEINCETILSVCEAATHQSLSGSQGFFKCSYKNDEFKGYLDLAKIESIDTALDLLTDEEFNLNTINNTVKDIGEIFVNATKHTAET</sequence>
<dbReference type="InterPro" id="IPR057560">
    <property type="entry name" value="Znf_SCAND3"/>
</dbReference>
<dbReference type="CDD" id="cd15489">
    <property type="entry name" value="PHD_SF"/>
    <property type="match status" value="1"/>
</dbReference>
<dbReference type="EMBL" id="CACVKT020005614">
    <property type="protein sequence ID" value="CAC5396431.1"/>
    <property type="molecule type" value="Genomic_DNA"/>
</dbReference>
<organism evidence="2 3">
    <name type="scientific">Mytilus coruscus</name>
    <name type="common">Sea mussel</name>
    <dbReference type="NCBI Taxonomy" id="42192"/>
    <lineage>
        <taxon>Eukaryota</taxon>
        <taxon>Metazoa</taxon>
        <taxon>Spiralia</taxon>
        <taxon>Lophotrochozoa</taxon>
        <taxon>Mollusca</taxon>
        <taxon>Bivalvia</taxon>
        <taxon>Autobranchia</taxon>
        <taxon>Pteriomorphia</taxon>
        <taxon>Mytilida</taxon>
        <taxon>Mytiloidea</taxon>
        <taxon>Mytilidae</taxon>
        <taxon>Mytilinae</taxon>
        <taxon>Mytilus</taxon>
    </lineage>
</organism>
<evidence type="ECO:0000313" key="2">
    <source>
        <dbReference type="EMBL" id="CAC5396431.1"/>
    </source>
</evidence>
<dbReference type="InterPro" id="IPR011011">
    <property type="entry name" value="Znf_FYVE_PHD"/>
</dbReference>
<proteinExistence type="predicted"/>
<accession>A0A6J8CKV0</accession>
<evidence type="ECO:0000259" key="1">
    <source>
        <dbReference type="Pfam" id="PF23663"/>
    </source>
</evidence>
<dbReference type="SUPFAM" id="SSF57903">
    <property type="entry name" value="FYVE/PHD zinc finger"/>
    <property type="match status" value="1"/>
</dbReference>